<evidence type="ECO:0000313" key="9">
    <source>
        <dbReference type="Proteomes" id="UP000014760"/>
    </source>
</evidence>
<reference evidence="7 9" key="2">
    <citation type="journal article" date="2013" name="Nature">
        <title>Insights into bilaterian evolution from three spiralian genomes.</title>
        <authorList>
            <person name="Simakov O."/>
            <person name="Marletaz F."/>
            <person name="Cho S.J."/>
            <person name="Edsinger-Gonzales E."/>
            <person name="Havlak P."/>
            <person name="Hellsten U."/>
            <person name="Kuo D.H."/>
            <person name="Larsson T."/>
            <person name="Lv J."/>
            <person name="Arendt D."/>
            <person name="Savage R."/>
            <person name="Osoegawa K."/>
            <person name="de Jong P."/>
            <person name="Grimwood J."/>
            <person name="Chapman J.A."/>
            <person name="Shapiro H."/>
            <person name="Aerts A."/>
            <person name="Otillar R.P."/>
            <person name="Terry A.Y."/>
            <person name="Boore J.L."/>
            <person name="Grigoriev I.V."/>
            <person name="Lindberg D.R."/>
            <person name="Seaver E.C."/>
            <person name="Weisblat D.A."/>
            <person name="Putnam N.H."/>
            <person name="Rokhsar D.S."/>
        </authorList>
    </citation>
    <scope>NUCLEOTIDE SEQUENCE</scope>
    <source>
        <strain evidence="7 9">I ESC-2004</strain>
    </source>
</reference>
<dbReference type="EnsemblMetazoa" id="CapteT127420">
    <property type="protein sequence ID" value="CapteP127420"/>
    <property type="gene ID" value="CapteG127420"/>
</dbReference>
<reference evidence="9" key="1">
    <citation type="submission" date="2012-12" db="EMBL/GenBank/DDBJ databases">
        <authorList>
            <person name="Hellsten U."/>
            <person name="Grimwood J."/>
            <person name="Chapman J.A."/>
            <person name="Shapiro H."/>
            <person name="Aerts A."/>
            <person name="Otillar R.P."/>
            <person name="Terry A.Y."/>
            <person name="Boore J.L."/>
            <person name="Simakov O."/>
            <person name="Marletaz F."/>
            <person name="Cho S.-J."/>
            <person name="Edsinger-Gonzales E."/>
            <person name="Havlak P."/>
            <person name="Kuo D.-H."/>
            <person name="Larsson T."/>
            <person name="Lv J."/>
            <person name="Arendt D."/>
            <person name="Savage R."/>
            <person name="Osoegawa K."/>
            <person name="de Jong P."/>
            <person name="Lindberg D.R."/>
            <person name="Seaver E.C."/>
            <person name="Weisblat D.A."/>
            <person name="Putnam N.H."/>
            <person name="Grigoriev I.V."/>
            <person name="Rokhsar D.S."/>
        </authorList>
    </citation>
    <scope>NUCLEOTIDE SEQUENCE</scope>
    <source>
        <strain evidence="9">I ESC-2004</strain>
    </source>
</reference>
<sequence length="122" mass="13634">MRLSQYCDDPGPSYEPIPVTVASPPPPPPTPKGKGKKSSLGKLLSPLAVKIMSCWYERNVVHPYPTPEACESLARSGGITTEQVQKWFANKRLRSKNTKSKRAVAQLRKHLRQKFLGVNHQN</sequence>
<dbReference type="CDD" id="cd00086">
    <property type="entry name" value="homeodomain"/>
    <property type="match status" value="1"/>
</dbReference>
<keyword evidence="1 4" id="KW-0238">DNA-binding</keyword>
<protein>
    <recommendedName>
        <fullName evidence="6">Homeobox domain-containing protein</fullName>
    </recommendedName>
</protein>
<dbReference type="AlphaFoldDB" id="R7VEW7"/>
<proteinExistence type="predicted"/>
<evidence type="ECO:0000313" key="7">
    <source>
        <dbReference type="EMBL" id="ELU17398.1"/>
    </source>
</evidence>
<feature type="region of interest" description="Disordered" evidence="5">
    <location>
        <begin position="1"/>
        <end position="41"/>
    </location>
</feature>
<reference evidence="8" key="3">
    <citation type="submission" date="2015-06" db="UniProtKB">
        <authorList>
            <consortium name="EnsemblMetazoa"/>
        </authorList>
    </citation>
    <scope>IDENTIFICATION</scope>
</reference>
<dbReference type="Pfam" id="PF05920">
    <property type="entry name" value="Homeobox_KN"/>
    <property type="match status" value="1"/>
</dbReference>
<dbReference type="SUPFAM" id="SSF46689">
    <property type="entry name" value="Homeodomain-like"/>
    <property type="match status" value="1"/>
</dbReference>
<evidence type="ECO:0000256" key="1">
    <source>
        <dbReference type="ARBA" id="ARBA00023125"/>
    </source>
</evidence>
<accession>R7VEW7</accession>
<dbReference type="OrthoDB" id="4187154at2759"/>
<dbReference type="InterPro" id="IPR001356">
    <property type="entry name" value="HD"/>
</dbReference>
<comment type="subcellular location">
    <subcellularLocation>
        <location evidence="4">Nucleus</location>
    </subcellularLocation>
</comment>
<feature type="domain" description="Homeobox" evidence="6">
    <location>
        <begin position="35"/>
        <end position="98"/>
    </location>
</feature>
<dbReference type="STRING" id="283909.R7VEW7"/>
<evidence type="ECO:0000256" key="2">
    <source>
        <dbReference type="ARBA" id="ARBA00023155"/>
    </source>
</evidence>
<gene>
    <name evidence="7" type="ORF">CAPTEDRAFT_127420</name>
</gene>
<dbReference type="InterPro" id="IPR008422">
    <property type="entry name" value="KN_HD"/>
</dbReference>
<dbReference type="GO" id="GO:0006355">
    <property type="term" value="P:regulation of DNA-templated transcription"/>
    <property type="evidence" value="ECO:0007669"/>
    <property type="project" value="InterPro"/>
</dbReference>
<name>R7VEW7_CAPTE</name>
<organism evidence="7">
    <name type="scientific">Capitella teleta</name>
    <name type="common">Polychaete worm</name>
    <dbReference type="NCBI Taxonomy" id="283909"/>
    <lineage>
        <taxon>Eukaryota</taxon>
        <taxon>Metazoa</taxon>
        <taxon>Spiralia</taxon>
        <taxon>Lophotrochozoa</taxon>
        <taxon>Annelida</taxon>
        <taxon>Polychaeta</taxon>
        <taxon>Sedentaria</taxon>
        <taxon>Scolecida</taxon>
        <taxon>Capitellidae</taxon>
        <taxon>Capitella</taxon>
    </lineage>
</organism>
<keyword evidence="2 4" id="KW-0371">Homeobox</keyword>
<dbReference type="GO" id="GO:0003677">
    <property type="term" value="F:DNA binding"/>
    <property type="evidence" value="ECO:0007669"/>
    <property type="project" value="UniProtKB-UniRule"/>
</dbReference>
<keyword evidence="9" id="KW-1185">Reference proteome</keyword>
<evidence type="ECO:0000256" key="5">
    <source>
        <dbReference type="SAM" id="MobiDB-lite"/>
    </source>
</evidence>
<dbReference type="PROSITE" id="PS50071">
    <property type="entry name" value="HOMEOBOX_2"/>
    <property type="match status" value="1"/>
</dbReference>
<dbReference type="PANTHER" id="PTHR11850">
    <property type="entry name" value="HOMEOBOX PROTEIN TRANSCRIPTION FACTORS"/>
    <property type="match status" value="1"/>
</dbReference>
<dbReference type="GO" id="GO:0005634">
    <property type="term" value="C:nucleus"/>
    <property type="evidence" value="ECO:0007669"/>
    <property type="project" value="UniProtKB-SubCell"/>
</dbReference>
<dbReference type="Gene3D" id="1.10.10.60">
    <property type="entry name" value="Homeodomain-like"/>
    <property type="match status" value="1"/>
</dbReference>
<dbReference type="HOGENOM" id="CLU_2028864_0_0_1"/>
<dbReference type="Proteomes" id="UP000014760">
    <property type="component" value="Unassembled WGS sequence"/>
</dbReference>
<feature type="DNA-binding region" description="Homeobox" evidence="4">
    <location>
        <begin position="37"/>
        <end position="99"/>
    </location>
</feature>
<dbReference type="EMBL" id="AMQN01004038">
    <property type="status" value="NOT_ANNOTATED_CDS"/>
    <property type="molecule type" value="Genomic_DNA"/>
</dbReference>
<evidence type="ECO:0000256" key="3">
    <source>
        <dbReference type="ARBA" id="ARBA00023242"/>
    </source>
</evidence>
<evidence type="ECO:0000313" key="8">
    <source>
        <dbReference type="EnsemblMetazoa" id="CapteP127420"/>
    </source>
</evidence>
<dbReference type="InterPro" id="IPR050224">
    <property type="entry name" value="TALE_homeobox"/>
</dbReference>
<keyword evidence="3 4" id="KW-0539">Nucleus</keyword>
<dbReference type="SMART" id="SM00389">
    <property type="entry name" value="HOX"/>
    <property type="match status" value="1"/>
</dbReference>
<evidence type="ECO:0000259" key="6">
    <source>
        <dbReference type="PROSITE" id="PS50071"/>
    </source>
</evidence>
<dbReference type="InterPro" id="IPR009057">
    <property type="entry name" value="Homeodomain-like_sf"/>
</dbReference>
<evidence type="ECO:0000256" key="4">
    <source>
        <dbReference type="PROSITE-ProRule" id="PRU00108"/>
    </source>
</evidence>
<dbReference type="EMBL" id="KB292507">
    <property type="protein sequence ID" value="ELU17398.1"/>
    <property type="molecule type" value="Genomic_DNA"/>
</dbReference>